<proteinExistence type="predicted"/>
<dbReference type="PROSITE" id="PS50076">
    <property type="entry name" value="DNAJ_2"/>
    <property type="match status" value="1"/>
</dbReference>
<evidence type="ECO:0000259" key="3">
    <source>
        <dbReference type="PROSITE" id="PS50076"/>
    </source>
</evidence>
<feature type="domain" description="J" evidence="3">
    <location>
        <begin position="437"/>
        <end position="497"/>
    </location>
</feature>
<feature type="chain" id="PRO_5007132461" description="J domain-containing protein" evidence="2">
    <location>
        <begin position="26"/>
        <end position="499"/>
    </location>
</feature>
<evidence type="ECO:0000256" key="2">
    <source>
        <dbReference type="SAM" id="SignalP"/>
    </source>
</evidence>
<reference evidence="4 5" key="1">
    <citation type="submission" date="2015-10" db="EMBL/GenBank/DDBJ databases">
        <title>Transcriptomic analysis of a linuron degrading triple-species bacterial consortium.</title>
        <authorList>
            <person name="Albers P."/>
        </authorList>
    </citation>
    <scope>NUCLEOTIDE SEQUENCE [LARGE SCALE GENOMIC DNA]</scope>
    <source>
        <strain evidence="4 5">WDL6</strain>
    </source>
</reference>
<evidence type="ECO:0000256" key="1">
    <source>
        <dbReference type="SAM" id="Phobius"/>
    </source>
</evidence>
<accession>A0A109B8R2</accession>
<evidence type="ECO:0000313" key="4">
    <source>
        <dbReference type="EMBL" id="KWT64276.1"/>
    </source>
</evidence>
<organism evidence="4 5">
    <name type="scientific">Hyphomicrobium sulfonivorans</name>
    <dbReference type="NCBI Taxonomy" id="121290"/>
    <lineage>
        <taxon>Bacteria</taxon>
        <taxon>Pseudomonadati</taxon>
        <taxon>Pseudomonadota</taxon>
        <taxon>Alphaproteobacteria</taxon>
        <taxon>Hyphomicrobiales</taxon>
        <taxon>Hyphomicrobiaceae</taxon>
        <taxon>Hyphomicrobium</taxon>
    </lineage>
</organism>
<dbReference type="Proteomes" id="UP000059074">
    <property type="component" value="Unassembled WGS sequence"/>
</dbReference>
<comment type="caution">
    <text evidence="4">The sequence shown here is derived from an EMBL/GenBank/DDBJ whole genome shotgun (WGS) entry which is preliminary data.</text>
</comment>
<keyword evidence="5" id="KW-1185">Reference proteome</keyword>
<feature type="signal peptide" evidence="2">
    <location>
        <begin position="1"/>
        <end position="25"/>
    </location>
</feature>
<keyword evidence="2" id="KW-0732">Signal</keyword>
<dbReference type="SMART" id="SM00271">
    <property type="entry name" value="DnaJ"/>
    <property type="match status" value="1"/>
</dbReference>
<dbReference type="EMBL" id="LMTR01000093">
    <property type="protein sequence ID" value="KWT64276.1"/>
    <property type="molecule type" value="Genomic_DNA"/>
</dbReference>
<feature type="transmembrane region" description="Helical" evidence="1">
    <location>
        <begin position="291"/>
        <end position="311"/>
    </location>
</feature>
<evidence type="ECO:0000313" key="5">
    <source>
        <dbReference type="Proteomes" id="UP000059074"/>
    </source>
</evidence>
<dbReference type="InterPro" id="IPR036869">
    <property type="entry name" value="J_dom_sf"/>
</dbReference>
<keyword evidence="1" id="KW-0812">Transmembrane</keyword>
<keyword evidence="1" id="KW-1133">Transmembrane helix</keyword>
<protein>
    <recommendedName>
        <fullName evidence="3">J domain-containing protein</fullName>
    </recommendedName>
</protein>
<name>A0A109B8R2_HYPSL</name>
<keyword evidence="1" id="KW-0472">Membrane</keyword>
<dbReference type="CDD" id="cd06257">
    <property type="entry name" value="DnaJ"/>
    <property type="match status" value="1"/>
</dbReference>
<dbReference type="Gene3D" id="1.10.287.110">
    <property type="entry name" value="DnaJ domain"/>
    <property type="match status" value="1"/>
</dbReference>
<dbReference type="SUPFAM" id="SSF46565">
    <property type="entry name" value="Chaperone J-domain"/>
    <property type="match status" value="1"/>
</dbReference>
<dbReference type="PATRIC" id="fig|121290.4.peg.719"/>
<dbReference type="AlphaFoldDB" id="A0A109B8R2"/>
<sequence>MRGVFRCLFVTVLALGLQPFGSALADERISMPFECAIIDGRIVLQPDRVTEYDVLGVRHERKTSTCARDRAGGCRAVTAHRFDVACNGGAAAWIDIAAEIRNAAANRVWIENGQLNLVMPRRDTVEAQRECHLREAQAAASGHDVVIEGNCLPWMRKAAFDRLVLPAGFAPVDELGARLTYAASPTPQFAPVYAALLSPVAMTTQTRTRETTVAVIDPEAMRTAGTRMQAWDTVLQPEYGQDDWVTVVHSGTADDAPGIVEVSVAQNSGPEAADNAAAGAVQVTNATERGWSGVWLVAFGAFSVAAIAALLMKFMPLVRSRALRSARSRLRRRNVSIANASTTVAALLEQTAVAVTQLKGAGPLREVLLGEVQAVRDRSAHIALAASRGEVASEKAGMQYRAMVRDLERIRRIVDSAVASLKKSGNTQSAVPQTASEAYDVLGVNAHVSAGVLKKIVDALRMSWHPDHARDDADREMREQRIRQINIAWDLINGERKAA</sequence>
<dbReference type="STRING" id="121290.APY04_3288"/>
<gene>
    <name evidence="4" type="ORF">APY04_3288</name>
</gene>
<dbReference type="InterPro" id="IPR001623">
    <property type="entry name" value="DnaJ_domain"/>
</dbReference>